<dbReference type="EMBL" id="CM009292">
    <property type="protein sequence ID" value="PNT46382.1"/>
    <property type="molecule type" value="Genomic_DNA"/>
</dbReference>
<evidence type="ECO:0000313" key="2">
    <source>
        <dbReference type="Proteomes" id="UP000006729"/>
    </source>
</evidence>
<dbReference type="InParanoid" id="A0A2K2B9D2"/>
<proteinExistence type="predicted"/>
<reference evidence="1 2" key="1">
    <citation type="journal article" date="2006" name="Science">
        <title>The genome of black cottonwood, Populus trichocarpa (Torr. &amp; Gray).</title>
        <authorList>
            <person name="Tuskan G.A."/>
            <person name="Difazio S."/>
            <person name="Jansson S."/>
            <person name="Bohlmann J."/>
            <person name="Grigoriev I."/>
            <person name="Hellsten U."/>
            <person name="Putnam N."/>
            <person name="Ralph S."/>
            <person name="Rombauts S."/>
            <person name="Salamov A."/>
            <person name="Schein J."/>
            <person name="Sterck L."/>
            <person name="Aerts A."/>
            <person name="Bhalerao R.R."/>
            <person name="Bhalerao R.P."/>
            <person name="Blaudez D."/>
            <person name="Boerjan W."/>
            <person name="Brun A."/>
            <person name="Brunner A."/>
            <person name="Busov V."/>
            <person name="Campbell M."/>
            <person name="Carlson J."/>
            <person name="Chalot M."/>
            <person name="Chapman J."/>
            <person name="Chen G.L."/>
            <person name="Cooper D."/>
            <person name="Coutinho P.M."/>
            <person name="Couturier J."/>
            <person name="Covert S."/>
            <person name="Cronk Q."/>
            <person name="Cunningham R."/>
            <person name="Davis J."/>
            <person name="Degroeve S."/>
            <person name="Dejardin A."/>
            <person name="Depamphilis C."/>
            <person name="Detter J."/>
            <person name="Dirks B."/>
            <person name="Dubchak I."/>
            <person name="Duplessis S."/>
            <person name="Ehlting J."/>
            <person name="Ellis B."/>
            <person name="Gendler K."/>
            <person name="Goodstein D."/>
            <person name="Gribskov M."/>
            <person name="Grimwood J."/>
            <person name="Groover A."/>
            <person name="Gunter L."/>
            <person name="Hamberger B."/>
            <person name="Heinze B."/>
            <person name="Helariutta Y."/>
            <person name="Henrissat B."/>
            <person name="Holligan D."/>
            <person name="Holt R."/>
            <person name="Huang W."/>
            <person name="Islam-Faridi N."/>
            <person name="Jones S."/>
            <person name="Jones-Rhoades M."/>
            <person name="Jorgensen R."/>
            <person name="Joshi C."/>
            <person name="Kangasjarvi J."/>
            <person name="Karlsson J."/>
            <person name="Kelleher C."/>
            <person name="Kirkpatrick R."/>
            <person name="Kirst M."/>
            <person name="Kohler A."/>
            <person name="Kalluri U."/>
            <person name="Larimer F."/>
            <person name="Leebens-Mack J."/>
            <person name="Leple J.C."/>
            <person name="Locascio P."/>
            <person name="Lou Y."/>
            <person name="Lucas S."/>
            <person name="Martin F."/>
            <person name="Montanini B."/>
            <person name="Napoli C."/>
            <person name="Nelson D.R."/>
            <person name="Nelson C."/>
            <person name="Nieminen K."/>
            <person name="Nilsson O."/>
            <person name="Pereda V."/>
            <person name="Peter G."/>
            <person name="Philippe R."/>
            <person name="Pilate G."/>
            <person name="Poliakov A."/>
            <person name="Razumovskaya J."/>
            <person name="Richardson P."/>
            <person name="Rinaldi C."/>
            <person name="Ritland K."/>
            <person name="Rouze P."/>
            <person name="Ryaboy D."/>
            <person name="Schmutz J."/>
            <person name="Schrader J."/>
            <person name="Segerman B."/>
            <person name="Shin H."/>
            <person name="Siddiqui A."/>
            <person name="Sterky F."/>
            <person name="Terry A."/>
            <person name="Tsai C.J."/>
            <person name="Uberbacher E."/>
            <person name="Unneberg P."/>
            <person name="Vahala J."/>
            <person name="Wall K."/>
            <person name="Wessler S."/>
            <person name="Yang G."/>
            <person name="Yin T."/>
            <person name="Douglas C."/>
            <person name="Marra M."/>
            <person name="Sandberg G."/>
            <person name="Van de Peer Y."/>
            <person name="Rokhsar D."/>
        </authorList>
    </citation>
    <scope>NUCLEOTIDE SEQUENCE [LARGE SCALE GENOMIC DNA]</scope>
    <source>
        <strain evidence="2">cv. Nisqually</strain>
        <strain evidence="1">Nisqually-1</strain>
    </source>
</reference>
<dbReference type="EMBL" id="CM009292">
    <property type="protein sequence ID" value="PNT46381.1"/>
    <property type="molecule type" value="Genomic_DNA"/>
</dbReference>
<dbReference type="AlphaFoldDB" id="A0A2K2B9D2"/>
<name>A0A2K2B9D2_POPTR</name>
<keyword evidence="2" id="KW-1185">Reference proteome</keyword>
<evidence type="ECO:0000313" key="1">
    <source>
        <dbReference type="EMBL" id="PNT46382.1"/>
    </source>
</evidence>
<protein>
    <submittedName>
        <fullName evidence="1">Uncharacterized protein</fullName>
    </submittedName>
</protein>
<organism evidence="1 2">
    <name type="scientific">Populus trichocarpa</name>
    <name type="common">Western balsam poplar</name>
    <name type="synonym">Populus balsamifera subsp. trichocarpa</name>
    <dbReference type="NCBI Taxonomy" id="3694"/>
    <lineage>
        <taxon>Eukaryota</taxon>
        <taxon>Viridiplantae</taxon>
        <taxon>Streptophyta</taxon>
        <taxon>Embryophyta</taxon>
        <taxon>Tracheophyta</taxon>
        <taxon>Spermatophyta</taxon>
        <taxon>Magnoliopsida</taxon>
        <taxon>eudicotyledons</taxon>
        <taxon>Gunneridae</taxon>
        <taxon>Pentapetalae</taxon>
        <taxon>rosids</taxon>
        <taxon>fabids</taxon>
        <taxon>Malpighiales</taxon>
        <taxon>Salicaceae</taxon>
        <taxon>Saliceae</taxon>
        <taxon>Populus</taxon>
    </lineage>
</organism>
<gene>
    <name evidence="1" type="ORF">POPTR_003G189000</name>
</gene>
<reference evidence="1" key="2">
    <citation type="submission" date="2017-07" db="EMBL/GenBank/DDBJ databases">
        <title>WGS assembly of Populus trichocarpa.</title>
        <authorList>
            <person name="Tuskan G."/>
            <person name="Difazio S."/>
            <person name="Jansson S."/>
            <person name="Bohlmann J."/>
            <person name="Grigoriev I."/>
            <person name="Hellsten U."/>
            <person name="Putnam N."/>
            <person name="Ralph S."/>
            <person name="Rombauts S."/>
            <person name="Salamov A."/>
            <person name="Schein J."/>
            <person name="Sterck L."/>
            <person name="Aerts A."/>
            <person name="Bhalerao R."/>
            <person name="Bhalerao R."/>
            <person name="Blaudez D."/>
            <person name="Boerjan W."/>
            <person name="Brun A."/>
            <person name="Brunner A."/>
            <person name="Busov V."/>
            <person name="Campbell M."/>
            <person name="Carlson J."/>
            <person name="Chalot M."/>
            <person name="Chapman J."/>
            <person name="Chen G."/>
            <person name="Cooper D."/>
            <person name="Coutinho P."/>
            <person name="Couturier J."/>
            <person name="Covert S."/>
            <person name="Cronk Q."/>
            <person name="Cunningham R."/>
            <person name="Davis J."/>
            <person name="Degroeve S."/>
            <person name="Dejardin A."/>
            <person name="Depamphilis C."/>
            <person name="Detter J."/>
            <person name="Dirks B."/>
            <person name="Dubchak I."/>
            <person name="Duplessis S."/>
            <person name="Ehlting J."/>
            <person name="Ellis B."/>
            <person name="Gendler K."/>
            <person name="Goodstein D."/>
            <person name="Gribskov M."/>
            <person name="Grimwood J."/>
            <person name="Groover A."/>
            <person name="Gunter L."/>
            <person name="Hamberger B."/>
            <person name="Heinze B."/>
            <person name="Helariutta Y."/>
            <person name="Henrissat B."/>
            <person name="Holligan D."/>
            <person name="Holt R."/>
            <person name="Huang W."/>
            <person name="Islam-Faridi N."/>
            <person name="Jones S."/>
            <person name="Jones-Rhoades M."/>
            <person name="Jorgensen R."/>
            <person name="Joshi C."/>
            <person name="Kangasjarvi J."/>
            <person name="Karlsson J."/>
            <person name="Kelleher C."/>
            <person name="Kirkpatrick R."/>
            <person name="Kirst M."/>
            <person name="Kohler A."/>
            <person name="Kalluri U."/>
            <person name="Larimer F."/>
            <person name="Leebens-Mack J."/>
            <person name="Leple J."/>
            <person name="Locascio P."/>
            <person name="Lou Y."/>
            <person name="Lucas S."/>
            <person name="Martin F."/>
            <person name="Montanini B."/>
            <person name="Napoli C."/>
            <person name="Nelson D."/>
            <person name="Nelson C."/>
            <person name="Nieminen K."/>
            <person name="Nilsson O."/>
            <person name="Pereda V."/>
            <person name="Peter G."/>
            <person name="Philippe R."/>
            <person name="Pilate G."/>
            <person name="Poliakov A."/>
            <person name="Razumovskaya J."/>
            <person name="Richardson P."/>
            <person name="Rinaldi C."/>
            <person name="Ritland K."/>
            <person name="Rouze P."/>
            <person name="Ryaboy D."/>
            <person name="Schmutz J."/>
            <person name="Schrader J."/>
            <person name="Segerman B."/>
            <person name="Shin H."/>
            <person name="Siddiqui A."/>
            <person name="Sterky F."/>
            <person name="Terry A."/>
            <person name="Tsai C."/>
            <person name="Uberbacher E."/>
            <person name="Unneberg P."/>
            <person name="Vahala J."/>
            <person name="Wall K."/>
            <person name="Wessler S."/>
            <person name="Yang G."/>
            <person name="Yin T."/>
            <person name="Douglas C."/>
            <person name="Marra M."/>
            <person name="Sandberg G."/>
            <person name="Van De Peer Y."/>
            <person name="Rokhsar D."/>
        </authorList>
    </citation>
    <scope>NUCLEOTIDE SEQUENCE</scope>
    <source>
        <strain evidence="1">Nisqually-1</strain>
    </source>
</reference>
<accession>A0A2K2B9D2</accession>
<sequence length="74" mass="8344">MKIRDKLIQRIPAYVNNLATRISNGLWQENVRAFSQVVPDFGMLASIISVSCAMKCCRKERAPLMAKTGYQTPL</sequence>
<dbReference type="Proteomes" id="UP000006729">
    <property type="component" value="Chromosome 3"/>
</dbReference>